<evidence type="ECO:0000313" key="1">
    <source>
        <dbReference type="EMBL" id="EAS36065.2"/>
    </source>
</evidence>
<dbReference type="EMBL" id="GG704911">
    <property type="protein sequence ID" value="EAS36065.2"/>
    <property type="molecule type" value="Genomic_DNA"/>
</dbReference>
<dbReference type="Proteomes" id="UP000001261">
    <property type="component" value="Unassembled WGS sequence"/>
</dbReference>
<proteinExistence type="predicted"/>
<protein>
    <submittedName>
        <fullName evidence="1">Uncharacterized protein</fullName>
    </submittedName>
</protein>
<reference evidence="2" key="1">
    <citation type="journal article" date="2009" name="Genome Res.">
        <title>Comparative genomic analyses of the human fungal pathogens Coccidioides and their relatives.</title>
        <authorList>
            <person name="Sharpton T.J."/>
            <person name="Stajich J.E."/>
            <person name="Rounsley S.D."/>
            <person name="Gardner M.J."/>
            <person name="Wortman J.R."/>
            <person name="Jordar V.S."/>
            <person name="Maiti R."/>
            <person name="Kodira C.D."/>
            <person name="Neafsey D.E."/>
            <person name="Zeng Q."/>
            <person name="Hung C.-Y."/>
            <person name="McMahan C."/>
            <person name="Muszewska A."/>
            <person name="Grynberg M."/>
            <person name="Mandel M.A."/>
            <person name="Kellner E.M."/>
            <person name="Barker B.M."/>
            <person name="Galgiani J.N."/>
            <person name="Orbach M.J."/>
            <person name="Kirkland T.N."/>
            <person name="Cole G.T."/>
            <person name="Henn M.R."/>
            <person name="Birren B.W."/>
            <person name="Taylor J.W."/>
        </authorList>
    </citation>
    <scope>NUCLEOTIDE SEQUENCE [LARGE SCALE GENOMIC DNA]</scope>
    <source>
        <strain evidence="2">RS</strain>
    </source>
</reference>
<sequence>MLDEIFSRTPLSKKNVHWLGSVPASARRSFSAWQFQGIDSLGFANSVRPPRSKKLMMRSGMASTRAGRFRDTYACEHDMWTCMQVCICIPPSALACRIRVEEKVCM</sequence>
<reference evidence="2" key="2">
    <citation type="journal article" date="2010" name="Genome Res.">
        <title>Population genomic sequencing of Coccidioides fungi reveals recent hybridization and transposon control.</title>
        <authorList>
            <person name="Neafsey D.E."/>
            <person name="Barker B.M."/>
            <person name="Sharpton T.J."/>
            <person name="Stajich J.E."/>
            <person name="Park D.J."/>
            <person name="Whiston E."/>
            <person name="Hung C.-Y."/>
            <person name="McMahan C."/>
            <person name="White J."/>
            <person name="Sykes S."/>
            <person name="Heiman D."/>
            <person name="Young S."/>
            <person name="Zeng Q."/>
            <person name="Abouelleil A."/>
            <person name="Aftuck L."/>
            <person name="Bessette D."/>
            <person name="Brown A."/>
            <person name="FitzGerald M."/>
            <person name="Lui A."/>
            <person name="Macdonald J.P."/>
            <person name="Priest M."/>
            <person name="Orbach M.J."/>
            <person name="Galgiani J.N."/>
            <person name="Kirkland T.N."/>
            <person name="Cole G.T."/>
            <person name="Birren B.W."/>
            <person name="Henn M.R."/>
            <person name="Taylor J.W."/>
            <person name="Rounsley S.D."/>
        </authorList>
    </citation>
    <scope>GENOME REANNOTATION</scope>
    <source>
        <strain evidence="2">RS</strain>
    </source>
</reference>
<dbReference type="RefSeq" id="XP_001247648.2">
    <property type="nucleotide sequence ID" value="XM_001247647.2"/>
</dbReference>
<keyword evidence="2" id="KW-1185">Reference proteome</keyword>
<accession>A0A0E1RYP6</accession>
<dbReference type="InParanoid" id="A0A0E1RYP6"/>
<organism evidence="1 2">
    <name type="scientific">Coccidioides immitis (strain RS)</name>
    <name type="common">Valley fever fungus</name>
    <dbReference type="NCBI Taxonomy" id="246410"/>
    <lineage>
        <taxon>Eukaryota</taxon>
        <taxon>Fungi</taxon>
        <taxon>Dikarya</taxon>
        <taxon>Ascomycota</taxon>
        <taxon>Pezizomycotina</taxon>
        <taxon>Eurotiomycetes</taxon>
        <taxon>Eurotiomycetidae</taxon>
        <taxon>Onygenales</taxon>
        <taxon>Onygenaceae</taxon>
        <taxon>Coccidioides</taxon>
    </lineage>
</organism>
<dbReference type="GeneID" id="4567956"/>
<evidence type="ECO:0000313" key="2">
    <source>
        <dbReference type="Proteomes" id="UP000001261"/>
    </source>
</evidence>
<dbReference type="AlphaFoldDB" id="A0A0E1RYP6"/>
<name>A0A0E1RYP6_COCIM</name>
<dbReference type="KEGG" id="cim:CIMG_01419"/>
<dbReference type="VEuPathDB" id="FungiDB:CIMG_01419"/>
<gene>
    <name evidence="1" type="ORF">CIMG_01419</name>
</gene>